<feature type="domain" description="RanBP2-type" evidence="6">
    <location>
        <begin position="281"/>
        <end position="310"/>
    </location>
</feature>
<dbReference type="Pfam" id="PF00641">
    <property type="entry name" value="Zn_ribbon_RanBP"/>
    <property type="match status" value="3"/>
</dbReference>
<protein>
    <recommendedName>
        <fullName evidence="6">RanBP2-type domain-containing protein</fullName>
    </recommendedName>
</protein>
<dbReference type="InterPro" id="IPR001876">
    <property type="entry name" value="Znf_RanBP2"/>
</dbReference>
<name>A0AAP0RH81_LIQFO</name>
<dbReference type="GO" id="GO:0003729">
    <property type="term" value="F:mRNA binding"/>
    <property type="evidence" value="ECO:0007669"/>
    <property type="project" value="TreeGrafter"/>
</dbReference>
<dbReference type="Proteomes" id="UP001415857">
    <property type="component" value="Unassembled WGS sequence"/>
</dbReference>
<dbReference type="PANTHER" id="PTHR23111">
    <property type="entry name" value="ZINC FINGER PROTEIN"/>
    <property type="match status" value="1"/>
</dbReference>
<dbReference type="PROSITE" id="PS01358">
    <property type="entry name" value="ZF_RANBP2_1"/>
    <property type="match status" value="3"/>
</dbReference>
<evidence type="ECO:0000313" key="8">
    <source>
        <dbReference type="Proteomes" id="UP001415857"/>
    </source>
</evidence>
<dbReference type="Gene3D" id="4.10.1060.10">
    <property type="entry name" value="Zinc finger, RanBP2-type"/>
    <property type="match status" value="3"/>
</dbReference>
<comment type="caution">
    <text evidence="7">The sequence shown here is derived from an EMBL/GenBank/DDBJ whole genome shotgun (WGS) entry which is preliminary data.</text>
</comment>
<evidence type="ECO:0000256" key="3">
    <source>
        <dbReference type="ARBA" id="ARBA00022833"/>
    </source>
</evidence>
<keyword evidence="1" id="KW-0479">Metal-binding</keyword>
<evidence type="ECO:0000256" key="2">
    <source>
        <dbReference type="ARBA" id="ARBA00022771"/>
    </source>
</evidence>
<sequence length="474" mass="54474">MVQISHPWPEWVQLMERLLKKGYFEADPFQSGEMGAKDSNRIRTACLNFARDRFDLIRYFSRKHIKVVAGSGCPSTDRKVINSGKRLRAHVGIDEGNVCSSCNLRGNCERAYAKAHGDEGGRTVDVMRILLTYGLDTFIGSVENKLCQNKLVKESVRSLLKEMVELSIKELESDSSKATPSRQNSSMQEHSTAQEKGHINVPMKQGDWICPKCNFLNFARNIKCLRCDGLFQERLKKLGEDQDHLPLKKGDWLCDKCNFLNFAKNTRCLQCKEKPPKRQLNQGDWECDSCNYINFRRNMVCLKCDYRRPKASNISDTSEPHHEDRGLCQPHGMKFVSDEFDGQCSDTEEIQNRNKGVADMRRFVEDESYDHDDASSWSGNSRFVDFPIVGGKGDLSLSSQKRERWKTDMAERRRCSRRSIRATEDTGELRSASLTTRLEFTESTDDEEMADWFGHRKTMEMENFASVAPEEMQD</sequence>
<dbReference type="GO" id="GO:0005737">
    <property type="term" value="C:cytoplasm"/>
    <property type="evidence" value="ECO:0007669"/>
    <property type="project" value="TreeGrafter"/>
</dbReference>
<dbReference type="AlphaFoldDB" id="A0AAP0RH81"/>
<evidence type="ECO:0000256" key="1">
    <source>
        <dbReference type="ARBA" id="ARBA00022723"/>
    </source>
</evidence>
<dbReference type="PANTHER" id="PTHR23111:SF23">
    <property type="entry name" value="RAN BP2_NZF ZINC FINGER-LIKE SUPERFAMILY PROTEIN"/>
    <property type="match status" value="1"/>
</dbReference>
<feature type="compositionally biased region" description="Polar residues" evidence="5">
    <location>
        <begin position="176"/>
        <end position="191"/>
    </location>
</feature>
<evidence type="ECO:0000256" key="4">
    <source>
        <dbReference type="PROSITE-ProRule" id="PRU00322"/>
    </source>
</evidence>
<reference evidence="7 8" key="1">
    <citation type="journal article" date="2024" name="Plant J.">
        <title>Genome sequences and population genomics reveal climatic adaptation and genomic divergence between two closely related sweetgum species.</title>
        <authorList>
            <person name="Xu W.Q."/>
            <person name="Ren C.Q."/>
            <person name="Zhang X.Y."/>
            <person name="Comes H.P."/>
            <person name="Liu X.H."/>
            <person name="Li Y.G."/>
            <person name="Kettle C.J."/>
            <person name="Jalonen R."/>
            <person name="Gaisberger H."/>
            <person name="Ma Y.Z."/>
            <person name="Qiu Y.X."/>
        </authorList>
    </citation>
    <scope>NUCLEOTIDE SEQUENCE [LARGE SCALE GENOMIC DNA]</scope>
    <source>
        <strain evidence="7">Hangzhou</strain>
    </source>
</reference>
<evidence type="ECO:0000256" key="5">
    <source>
        <dbReference type="SAM" id="MobiDB-lite"/>
    </source>
</evidence>
<keyword evidence="3" id="KW-0862">Zinc</keyword>
<gene>
    <name evidence="7" type="ORF">L1049_007316</name>
</gene>
<dbReference type="GO" id="GO:0008270">
    <property type="term" value="F:zinc ion binding"/>
    <property type="evidence" value="ECO:0007669"/>
    <property type="project" value="UniProtKB-KW"/>
</dbReference>
<feature type="domain" description="RanBP2-type" evidence="6">
    <location>
        <begin position="248"/>
        <end position="277"/>
    </location>
</feature>
<organism evidence="7 8">
    <name type="scientific">Liquidambar formosana</name>
    <name type="common">Formosan gum</name>
    <dbReference type="NCBI Taxonomy" id="63359"/>
    <lineage>
        <taxon>Eukaryota</taxon>
        <taxon>Viridiplantae</taxon>
        <taxon>Streptophyta</taxon>
        <taxon>Embryophyta</taxon>
        <taxon>Tracheophyta</taxon>
        <taxon>Spermatophyta</taxon>
        <taxon>Magnoliopsida</taxon>
        <taxon>eudicotyledons</taxon>
        <taxon>Gunneridae</taxon>
        <taxon>Pentapetalae</taxon>
        <taxon>Saxifragales</taxon>
        <taxon>Altingiaceae</taxon>
        <taxon>Liquidambar</taxon>
    </lineage>
</organism>
<dbReference type="EMBL" id="JBBPBK010000010">
    <property type="protein sequence ID" value="KAK9277769.1"/>
    <property type="molecule type" value="Genomic_DNA"/>
</dbReference>
<proteinExistence type="predicted"/>
<dbReference type="SMART" id="SM00547">
    <property type="entry name" value="ZnF_RBZ"/>
    <property type="match status" value="3"/>
</dbReference>
<keyword evidence="2 4" id="KW-0863">Zinc-finger</keyword>
<dbReference type="InterPro" id="IPR036443">
    <property type="entry name" value="Znf_RanBP2_sf"/>
</dbReference>
<feature type="domain" description="RanBP2-type" evidence="6">
    <location>
        <begin position="204"/>
        <end position="227"/>
    </location>
</feature>
<evidence type="ECO:0000313" key="7">
    <source>
        <dbReference type="EMBL" id="KAK9277769.1"/>
    </source>
</evidence>
<dbReference type="SUPFAM" id="SSF90209">
    <property type="entry name" value="Ran binding protein zinc finger-like"/>
    <property type="match status" value="3"/>
</dbReference>
<dbReference type="PROSITE" id="PS50199">
    <property type="entry name" value="ZF_RANBP2_2"/>
    <property type="match status" value="3"/>
</dbReference>
<accession>A0AAP0RH81</accession>
<feature type="region of interest" description="Disordered" evidence="5">
    <location>
        <begin position="171"/>
        <end position="195"/>
    </location>
</feature>
<evidence type="ECO:0000259" key="6">
    <source>
        <dbReference type="PROSITE" id="PS50199"/>
    </source>
</evidence>
<keyword evidence="8" id="KW-1185">Reference proteome</keyword>